<evidence type="ECO:0000259" key="1">
    <source>
        <dbReference type="Pfam" id="PF01978"/>
    </source>
</evidence>
<dbReference type="Pfam" id="PF01978">
    <property type="entry name" value="TrmB"/>
    <property type="match status" value="1"/>
</dbReference>
<dbReference type="InterPro" id="IPR051797">
    <property type="entry name" value="TrmB-like"/>
</dbReference>
<evidence type="ECO:0000313" key="3">
    <source>
        <dbReference type="Proteomes" id="UP000034764"/>
    </source>
</evidence>
<dbReference type="Gene3D" id="1.10.10.10">
    <property type="entry name" value="Winged helix-like DNA-binding domain superfamily/Winged helix DNA-binding domain"/>
    <property type="match status" value="1"/>
</dbReference>
<proteinExistence type="predicted"/>
<organism evidence="2 3">
    <name type="scientific">Candidatus Yanofskybacteria bacterium GW2011_GWD2_39_48</name>
    <dbReference type="NCBI Taxonomy" id="1619031"/>
    <lineage>
        <taxon>Bacteria</taxon>
        <taxon>Candidatus Yanofskyibacteriota</taxon>
    </lineage>
</organism>
<dbReference type="PANTHER" id="PTHR34293">
    <property type="entry name" value="HTH-TYPE TRANSCRIPTIONAL REGULATOR TRMBL2"/>
    <property type="match status" value="1"/>
</dbReference>
<dbReference type="InterPro" id="IPR011991">
    <property type="entry name" value="ArsR-like_HTH"/>
</dbReference>
<dbReference type="InterPro" id="IPR036390">
    <property type="entry name" value="WH_DNA-bd_sf"/>
</dbReference>
<dbReference type="PANTHER" id="PTHR34293:SF1">
    <property type="entry name" value="HTH-TYPE TRANSCRIPTIONAL REGULATOR TRMBL2"/>
    <property type="match status" value="1"/>
</dbReference>
<name>A0A0G0SBS9_9BACT</name>
<dbReference type="Proteomes" id="UP000034764">
    <property type="component" value="Unassembled WGS sequence"/>
</dbReference>
<dbReference type="InterPro" id="IPR036388">
    <property type="entry name" value="WH-like_DNA-bd_sf"/>
</dbReference>
<comment type="caution">
    <text evidence="2">The sequence shown here is derived from an EMBL/GenBank/DDBJ whole genome shotgun (WGS) entry which is preliminary data.</text>
</comment>
<dbReference type="AlphaFoldDB" id="A0A0G0SBS9"/>
<sequence>MITSSQLRELGLSENEAKVYLAMLELGPATVLEIAAKALMNRPTVYVQIESLKQRGLVSTQSKGKKQIFIAESPSQLESMLEREQKNLEVKKEELSRMLPDLTTMFNLSDQKPQVRYFEGKAGLEKMRDEFLKTKEKIIYGISSIDQVRSVFPVNTINIKNYSDRRVEKGIRVMAVYSHKGEPVYTKEENESRLRQVRYIDSDKMKFDADITIFDDSMAIAFLGGSLFGVIISQKEIAESFKNLFKFLWSVAEEK</sequence>
<gene>
    <name evidence="2" type="ORF">UT53_C0028G0016</name>
</gene>
<reference evidence="2 3" key="1">
    <citation type="journal article" date="2015" name="Nature">
        <title>rRNA introns, odd ribosomes, and small enigmatic genomes across a large radiation of phyla.</title>
        <authorList>
            <person name="Brown C.T."/>
            <person name="Hug L.A."/>
            <person name="Thomas B.C."/>
            <person name="Sharon I."/>
            <person name="Castelle C.J."/>
            <person name="Singh A."/>
            <person name="Wilkins M.J."/>
            <person name="Williams K.H."/>
            <person name="Banfield J.F."/>
        </authorList>
    </citation>
    <scope>NUCLEOTIDE SEQUENCE [LARGE SCALE GENOMIC DNA]</scope>
</reference>
<evidence type="ECO:0000313" key="2">
    <source>
        <dbReference type="EMBL" id="KKR23127.1"/>
    </source>
</evidence>
<dbReference type="SUPFAM" id="SSF46785">
    <property type="entry name" value="Winged helix' DNA-binding domain"/>
    <property type="match status" value="1"/>
</dbReference>
<accession>A0A0G0SBS9</accession>
<dbReference type="EMBL" id="LBXD01000028">
    <property type="protein sequence ID" value="KKR23127.1"/>
    <property type="molecule type" value="Genomic_DNA"/>
</dbReference>
<feature type="domain" description="Transcription regulator TrmB N-terminal" evidence="1">
    <location>
        <begin position="7"/>
        <end position="71"/>
    </location>
</feature>
<protein>
    <submittedName>
        <fullName evidence="2">Transcriptional regulator, TrmB</fullName>
    </submittedName>
</protein>
<dbReference type="InterPro" id="IPR002831">
    <property type="entry name" value="Tscrpt_reg_TrmB_N"/>
</dbReference>
<dbReference type="CDD" id="cd00090">
    <property type="entry name" value="HTH_ARSR"/>
    <property type="match status" value="1"/>
</dbReference>